<gene>
    <name evidence="12" type="ORF">DPQ33_03405</name>
</gene>
<evidence type="ECO:0000256" key="7">
    <source>
        <dbReference type="ARBA" id="ARBA00022801"/>
    </source>
</evidence>
<evidence type="ECO:0000313" key="13">
    <source>
        <dbReference type="Proteomes" id="UP000448292"/>
    </source>
</evidence>
<dbReference type="EC" id="3.5.1.9" evidence="4"/>
<proteinExistence type="predicted"/>
<comment type="function">
    <text evidence="2">Catalyzes the hydrolysis of N-formyl-L-kynurenine to L-kynurenine, the second step in the kynurenine pathway of tryptophan degradation.</text>
</comment>
<comment type="caution">
    <text evidence="12">The sequence shown here is derived from an EMBL/GenBank/DDBJ whole genome shotgun (WGS) entry which is preliminary data.</text>
</comment>
<keyword evidence="8" id="KW-0862">Zinc</keyword>
<protein>
    <recommendedName>
        <fullName evidence="5">Kynurenine formamidase</fullName>
        <ecNumber evidence="4">3.5.1.9</ecNumber>
    </recommendedName>
</protein>
<name>A0A7M3MJA6_9BACT</name>
<dbReference type="AlphaFoldDB" id="A0A7M3MJA6"/>
<evidence type="ECO:0000256" key="6">
    <source>
        <dbReference type="ARBA" id="ARBA00022723"/>
    </source>
</evidence>
<evidence type="ECO:0000256" key="4">
    <source>
        <dbReference type="ARBA" id="ARBA00012930"/>
    </source>
</evidence>
<evidence type="ECO:0000313" key="12">
    <source>
        <dbReference type="EMBL" id="TVM19420.1"/>
    </source>
</evidence>
<comment type="subunit">
    <text evidence="3">Homodimer.</text>
</comment>
<evidence type="ECO:0000256" key="10">
    <source>
        <dbReference type="ARBA" id="ARBA00048496"/>
    </source>
</evidence>
<dbReference type="GO" id="GO:0019441">
    <property type="term" value="P:L-tryptophan catabolic process to kynurenine"/>
    <property type="evidence" value="ECO:0007669"/>
    <property type="project" value="InterPro"/>
</dbReference>
<dbReference type="PANTHER" id="PTHR31118:SF32">
    <property type="entry name" value="KYNURENINE FORMAMIDASE"/>
    <property type="match status" value="1"/>
</dbReference>
<comment type="pathway">
    <text evidence="11">Amino-acid degradation; L-tryptophan degradation via kynurenine pathway; L-kynurenine from L-tryptophan: step 2/2.</text>
</comment>
<comment type="cofactor">
    <cofactor evidence="1">
        <name>Zn(2+)</name>
        <dbReference type="ChEBI" id="CHEBI:29105"/>
    </cofactor>
</comment>
<dbReference type="Proteomes" id="UP000448292">
    <property type="component" value="Unassembled WGS sequence"/>
</dbReference>
<dbReference type="InterPro" id="IPR037175">
    <property type="entry name" value="KFase_sf"/>
</dbReference>
<evidence type="ECO:0000256" key="5">
    <source>
        <dbReference type="ARBA" id="ARBA00014889"/>
    </source>
</evidence>
<accession>A0A7M3MJA6</accession>
<evidence type="ECO:0000256" key="9">
    <source>
        <dbReference type="ARBA" id="ARBA00023079"/>
    </source>
</evidence>
<evidence type="ECO:0000256" key="2">
    <source>
        <dbReference type="ARBA" id="ARBA00002204"/>
    </source>
</evidence>
<evidence type="ECO:0000256" key="11">
    <source>
        <dbReference type="ARBA" id="ARBA00060547"/>
    </source>
</evidence>
<keyword evidence="13" id="KW-1185">Reference proteome</keyword>
<dbReference type="OrthoDB" id="7067800at2"/>
<dbReference type="PANTHER" id="PTHR31118">
    <property type="entry name" value="CYCLASE-LIKE PROTEIN 2"/>
    <property type="match status" value="1"/>
</dbReference>
<reference evidence="12 13" key="1">
    <citation type="submission" date="2018-06" db="EMBL/GenBank/DDBJ databases">
        <title>Complete genome of Desulfovibrio indonesiensis P37SLT.</title>
        <authorList>
            <person name="Crispim J.S."/>
            <person name="Vidigal P.M.P."/>
            <person name="Silva L.C.F."/>
            <person name="Laguardia C.N."/>
            <person name="Araujo L.C."/>
            <person name="Dias R.S."/>
            <person name="Sousa M.P."/>
            <person name="Paula S.O."/>
            <person name="Silva C."/>
        </authorList>
    </citation>
    <scope>NUCLEOTIDE SEQUENCE [LARGE SCALE GENOMIC DNA]</scope>
    <source>
        <strain evidence="12 13">P37SLT</strain>
    </source>
</reference>
<evidence type="ECO:0000256" key="8">
    <source>
        <dbReference type="ARBA" id="ARBA00022833"/>
    </source>
</evidence>
<dbReference type="GO" id="GO:0004061">
    <property type="term" value="F:arylformamidase activity"/>
    <property type="evidence" value="ECO:0007669"/>
    <property type="project" value="UniProtKB-EC"/>
</dbReference>
<keyword evidence="9" id="KW-0823">Tryptophan catabolism</keyword>
<evidence type="ECO:0000256" key="1">
    <source>
        <dbReference type="ARBA" id="ARBA00001947"/>
    </source>
</evidence>
<keyword evidence="6" id="KW-0479">Metal-binding</keyword>
<dbReference type="FunFam" id="3.50.30.50:FF:000001">
    <property type="entry name" value="Kynurenine formamidase"/>
    <property type="match status" value="1"/>
</dbReference>
<dbReference type="InterPro" id="IPR007325">
    <property type="entry name" value="KFase/CYL"/>
</dbReference>
<dbReference type="SUPFAM" id="SSF102198">
    <property type="entry name" value="Putative cyclase"/>
    <property type="match status" value="1"/>
</dbReference>
<sequence length="212" mass="22980">MSKIIDISMPLTPDCPTFPGDPAVTFETYMDVDRGDPYRATRLSMLNHAGTHVDAPAHFVRDGVSVDRIPLETLVGPAHVAQTDACRIGPQDLDACAGEVAQRRLLLKTPNSARPDLYEQPFREDFCSLTPEGARWVADKGFLLVGIDCASAELIDDAEHEAHRILLEAGIVILEWIVLAHVAPGPYELTCLPLKLGGLDGAPARAILRPLA</sequence>
<evidence type="ECO:0000256" key="3">
    <source>
        <dbReference type="ARBA" id="ARBA00011738"/>
    </source>
</evidence>
<dbReference type="EMBL" id="QMIE01000002">
    <property type="protein sequence ID" value="TVM19420.1"/>
    <property type="molecule type" value="Genomic_DNA"/>
</dbReference>
<dbReference type="Gene3D" id="3.50.30.50">
    <property type="entry name" value="Putative cyclase"/>
    <property type="match status" value="1"/>
</dbReference>
<comment type="catalytic activity">
    <reaction evidence="10">
        <text>N-formyl-L-kynurenine + H2O = L-kynurenine + formate + H(+)</text>
        <dbReference type="Rhea" id="RHEA:13009"/>
        <dbReference type="ChEBI" id="CHEBI:15377"/>
        <dbReference type="ChEBI" id="CHEBI:15378"/>
        <dbReference type="ChEBI" id="CHEBI:15740"/>
        <dbReference type="ChEBI" id="CHEBI:57959"/>
        <dbReference type="ChEBI" id="CHEBI:58629"/>
        <dbReference type="EC" id="3.5.1.9"/>
    </reaction>
</comment>
<organism evidence="12 13">
    <name type="scientific">Oceanidesulfovibrio indonesiensis</name>
    <dbReference type="NCBI Taxonomy" id="54767"/>
    <lineage>
        <taxon>Bacteria</taxon>
        <taxon>Pseudomonadati</taxon>
        <taxon>Thermodesulfobacteriota</taxon>
        <taxon>Desulfovibrionia</taxon>
        <taxon>Desulfovibrionales</taxon>
        <taxon>Desulfovibrionaceae</taxon>
        <taxon>Oceanidesulfovibrio</taxon>
    </lineage>
</organism>
<dbReference type="RefSeq" id="WP_144301776.1">
    <property type="nucleotide sequence ID" value="NZ_QMIE01000002.1"/>
</dbReference>
<dbReference type="Pfam" id="PF04199">
    <property type="entry name" value="Cyclase"/>
    <property type="match status" value="1"/>
</dbReference>
<keyword evidence="7" id="KW-0378">Hydrolase</keyword>
<dbReference type="GO" id="GO:0046872">
    <property type="term" value="F:metal ion binding"/>
    <property type="evidence" value="ECO:0007669"/>
    <property type="project" value="UniProtKB-KW"/>
</dbReference>